<dbReference type="PANTHER" id="PTHR33104:SF2">
    <property type="entry name" value="CXC3 LIKE CYSTEINE CLUSTER DOMAIN-CONTAINING PROTEIN"/>
    <property type="match status" value="1"/>
</dbReference>
<dbReference type="EMBL" id="JAAKFY010000003">
    <property type="protein sequence ID" value="KAF3859133.1"/>
    <property type="molecule type" value="Genomic_DNA"/>
</dbReference>
<dbReference type="CDD" id="cd19757">
    <property type="entry name" value="Bbox1"/>
    <property type="match status" value="1"/>
</dbReference>
<sequence length="512" mass="57842">MHMAALISEAYLHEARAAMATETPAIPPKKKRKSRKRPLSNPVDTRRRERQRETQRSASASQDRRYDPVHEEGLELEHQDFGSLETHLQELRDTLTAVQVPEATDGTVSAWAQRQLLTDVRMKTARPMLFNANLSAERIAIQKCHRCCAEEAVIRCLDCVPLDMEFLCATCDMEAHKRNIFHDREAVFNGFLEPIPPTTAVVVDENGQPQFCEQICQLPVPTPRSICECSDDVTVTPWKHISVVTINGRYNVCLPRKSCPSCAAEWTPEVKDLLLYRYWPASTSCQTLYKYDVFTSFEHMKVTAPAMSRQAFLKMLEHRSVQAGRTGSICADTFQRSFFEFCFCQYKQEDMCQVHHFVCPACSPDMLAVCCDGNRKHYRFSKSKGTEEPPIYEGLFLAKDEEVATFVDLVRGNMKSGNDSAVCGTAKFTAGREMSKKSGAQIDEEGIQVAVCRYWPYLNKIAEGLPELLPLTEMRPFLSVMHAKAHTAKCEVRWGGRSQDGAGNTVGEEVEQ</sequence>
<proteinExistence type="predicted"/>
<dbReference type="AlphaFoldDB" id="A0A7J5ZC32"/>
<gene>
    <name evidence="3" type="ORF">F7725_021532</name>
</gene>
<protein>
    <recommendedName>
        <fullName evidence="2">CxC3 like cysteine cluster domain-containing protein</fullName>
    </recommendedName>
</protein>
<evidence type="ECO:0000313" key="3">
    <source>
        <dbReference type="EMBL" id="KAF3859133.1"/>
    </source>
</evidence>
<evidence type="ECO:0000256" key="1">
    <source>
        <dbReference type="SAM" id="MobiDB-lite"/>
    </source>
</evidence>
<feature type="region of interest" description="Disordered" evidence="1">
    <location>
        <begin position="21"/>
        <end position="68"/>
    </location>
</feature>
<keyword evidence="4" id="KW-1185">Reference proteome</keyword>
<dbReference type="Pfam" id="PF18804">
    <property type="entry name" value="CxC3"/>
    <property type="match status" value="1"/>
</dbReference>
<dbReference type="PANTHER" id="PTHR33104">
    <property type="entry name" value="SI:DKEY-29D5.2"/>
    <property type="match status" value="1"/>
</dbReference>
<organism evidence="3 4">
    <name type="scientific">Dissostichus mawsoni</name>
    <name type="common">Antarctic cod</name>
    <dbReference type="NCBI Taxonomy" id="36200"/>
    <lineage>
        <taxon>Eukaryota</taxon>
        <taxon>Metazoa</taxon>
        <taxon>Chordata</taxon>
        <taxon>Craniata</taxon>
        <taxon>Vertebrata</taxon>
        <taxon>Euteleostomi</taxon>
        <taxon>Actinopterygii</taxon>
        <taxon>Neopterygii</taxon>
        <taxon>Teleostei</taxon>
        <taxon>Neoteleostei</taxon>
        <taxon>Acanthomorphata</taxon>
        <taxon>Eupercaria</taxon>
        <taxon>Perciformes</taxon>
        <taxon>Notothenioidei</taxon>
        <taxon>Nototheniidae</taxon>
        <taxon>Dissostichus</taxon>
    </lineage>
</organism>
<name>A0A7J5ZC32_DISMA</name>
<evidence type="ECO:0000259" key="2">
    <source>
        <dbReference type="Pfam" id="PF18804"/>
    </source>
</evidence>
<dbReference type="InterPro" id="IPR040564">
    <property type="entry name" value="CxC3-like"/>
</dbReference>
<evidence type="ECO:0000313" key="4">
    <source>
        <dbReference type="Proteomes" id="UP000518266"/>
    </source>
</evidence>
<reference evidence="3 4" key="1">
    <citation type="submission" date="2020-03" db="EMBL/GenBank/DDBJ databases">
        <title>Dissostichus mawsoni Genome sequencing and assembly.</title>
        <authorList>
            <person name="Park H."/>
        </authorList>
    </citation>
    <scope>NUCLEOTIDE SEQUENCE [LARGE SCALE GENOMIC DNA]</scope>
    <source>
        <strain evidence="3">DM0001</strain>
        <tissue evidence="3">Muscle</tissue>
    </source>
</reference>
<feature type="non-terminal residue" evidence="3">
    <location>
        <position position="512"/>
    </location>
</feature>
<comment type="caution">
    <text evidence="3">The sequence shown here is derived from an EMBL/GenBank/DDBJ whole genome shotgun (WGS) entry which is preliminary data.</text>
</comment>
<feature type="domain" description="CxC3 like cysteine cluster" evidence="2">
    <location>
        <begin position="223"/>
        <end position="321"/>
    </location>
</feature>
<feature type="compositionally biased region" description="Basic residues" evidence="1">
    <location>
        <begin position="28"/>
        <end position="38"/>
    </location>
</feature>
<feature type="compositionally biased region" description="Basic and acidic residues" evidence="1">
    <location>
        <begin position="44"/>
        <end position="55"/>
    </location>
</feature>
<dbReference type="Proteomes" id="UP000518266">
    <property type="component" value="Unassembled WGS sequence"/>
</dbReference>
<dbReference type="OrthoDB" id="8736660at2759"/>
<accession>A0A7J5ZC32</accession>